<name>A0AAW2KYK3_SESRA</name>
<evidence type="ECO:0000256" key="6">
    <source>
        <dbReference type="ARBA" id="ARBA00022918"/>
    </source>
</evidence>
<feature type="region of interest" description="Disordered" evidence="7">
    <location>
        <begin position="429"/>
        <end position="461"/>
    </location>
</feature>
<keyword evidence="2" id="KW-0548">Nucleotidyltransferase</keyword>
<feature type="domain" description="Reverse transcriptase RNase H-like" evidence="8">
    <location>
        <begin position="168"/>
        <end position="271"/>
    </location>
</feature>
<dbReference type="GO" id="GO:0016787">
    <property type="term" value="F:hydrolase activity"/>
    <property type="evidence" value="ECO:0007669"/>
    <property type="project" value="UniProtKB-KW"/>
</dbReference>
<protein>
    <submittedName>
        <fullName evidence="9">Retrovirus-related Pol polyprotein from transposon</fullName>
    </submittedName>
</protein>
<proteinExistence type="predicted"/>
<dbReference type="GO" id="GO:0004519">
    <property type="term" value="F:endonuclease activity"/>
    <property type="evidence" value="ECO:0007669"/>
    <property type="project" value="UniProtKB-KW"/>
</dbReference>
<dbReference type="InterPro" id="IPR041373">
    <property type="entry name" value="RT_RNaseH"/>
</dbReference>
<dbReference type="PANTHER" id="PTHR34072">
    <property type="entry name" value="ENZYMATIC POLYPROTEIN-RELATED"/>
    <property type="match status" value="1"/>
</dbReference>
<dbReference type="PANTHER" id="PTHR34072:SF57">
    <property type="entry name" value="RNA-DIRECTED DNA POLYMERASE"/>
    <property type="match status" value="1"/>
</dbReference>
<dbReference type="FunFam" id="3.10.20.370:FF:000001">
    <property type="entry name" value="Retrovirus-related Pol polyprotein from transposon 17.6-like protein"/>
    <property type="match status" value="1"/>
</dbReference>
<reference evidence="9" key="2">
    <citation type="journal article" date="2024" name="Plant">
        <title>Genomic evolution and insights into agronomic trait innovations of Sesamum species.</title>
        <authorList>
            <person name="Miao H."/>
            <person name="Wang L."/>
            <person name="Qu L."/>
            <person name="Liu H."/>
            <person name="Sun Y."/>
            <person name="Le M."/>
            <person name="Wang Q."/>
            <person name="Wei S."/>
            <person name="Zheng Y."/>
            <person name="Lin W."/>
            <person name="Duan Y."/>
            <person name="Cao H."/>
            <person name="Xiong S."/>
            <person name="Wang X."/>
            <person name="Wei L."/>
            <person name="Li C."/>
            <person name="Ma Q."/>
            <person name="Ju M."/>
            <person name="Zhao R."/>
            <person name="Li G."/>
            <person name="Mu C."/>
            <person name="Tian Q."/>
            <person name="Mei H."/>
            <person name="Zhang T."/>
            <person name="Gao T."/>
            <person name="Zhang H."/>
        </authorList>
    </citation>
    <scope>NUCLEOTIDE SEQUENCE</scope>
    <source>
        <strain evidence="9">G02</strain>
    </source>
</reference>
<dbReference type="CDD" id="cd09274">
    <property type="entry name" value="RNase_HI_RT_Ty3"/>
    <property type="match status" value="1"/>
</dbReference>
<dbReference type="Gene3D" id="3.30.420.10">
    <property type="entry name" value="Ribonuclease H-like superfamily/Ribonuclease H"/>
    <property type="match status" value="1"/>
</dbReference>
<dbReference type="SUPFAM" id="SSF56672">
    <property type="entry name" value="DNA/RNA polymerases"/>
    <property type="match status" value="1"/>
</dbReference>
<dbReference type="InterPro" id="IPR036397">
    <property type="entry name" value="RNaseH_sf"/>
</dbReference>
<sequence length="514" mass="58446">MFQKVEMNIPLLDAIKQIPRYAKFLKEICTSKDKLKGNERVSMGENVSAIHVEFREGIGWTIVDIKGLSPSTCMHRILREEGTKPSREAQRRLDPLIMKVVKKEILKLLDAGFHQIPVALADQEKTTFTCPFGTFAIEKNAIWFMQCTRHFPKMYGILNVCTSDRPPDWSQPFEIICDASNQAIGTVLGQMIGKDPHVIYYASRMLYDTQSKYTTTEKELLAVVFALEKFRHYLLGTEVVVYSDHAALRYLMSKKEAKPRLIRWILLLQEFDMTIKDNKGAENFVADHLSRLVTNDNLTPLNDEFPDKESPHGVDYVSKWVEAKATRTDDAKTVVDFVKANIFSRFGMPRAIISDRGTHFYNKVIDALLKKYNHMMHYAYRMAYKPNRNPLLGKKFYSFTPNSNFFRVKTQSDPHHHSLSLSTKLANHHLPSTSCRRSLSTTDDQPRTAPPHHDGNPAATRDAPLISHAVPCRAVHRLSHRFTKAASSPSSAICRRAPPCSTTVNATISPLSKP</sequence>
<keyword evidence="1" id="KW-0808">Transferase</keyword>
<evidence type="ECO:0000256" key="3">
    <source>
        <dbReference type="ARBA" id="ARBA00022722"/>
    </source>
</evidence>
<dbReference type="GO" id="GO:0003676">
    <property type="term" value="F:nucleic acid binding"/>
    <property type="evidence" value="ECO:0007669"/>
    <property type="project" value="InterPro"/>
</dbReference>
<gene>
    <name evidence="9" type="ORF">Sradi_5614400</name>
</gene>
<reference evidence="9" key="1">
    <citation type="submission" date="2020-06" db="EMBL/GenBank/DDBJ databases">
        <authorList>
            <person name="Li T."/>
            <person name="Hu X."/>
            <person name="Zhang T."/>
            <person name="Song X."/>
            <person name="Zhang H."/>
            <person name="Dai N."/>
            <person name="Sheng W."/>
            <person name="Hou X."/>
            <person name="Wei L."/>
        </authorList>
    </citation>
    <scope>NUCLEOTIDE SEQUENCE</scope>
    <source>
        <strain evidence="9">G02</strain>
        <tissue evidence="9">Leaf</tissue>
    </source>
</reference>
<feature type="compositionally biased region" description="Polar residues" evidence="7">
    <location>
        <begin position="429"/>
        <end position="443"/>
    </location>
</feature>
<keyword evidence="3" id="KW-0540">Nuclease</keyword>
<dbReference type="EMBL" id="JACGWJ010000026">
    <property type="protein sequence ID" value="KAL0312151.1"/>
    <property type="molecule type" value="Genomic_DNA"/>
</dbReference>
<dbReference type="Pfam" id="PF17917">
    <property type="entry name" value="RT_RNaseH"/>
    <property type="match status" value="1"/>
</dbReference>
<accession>A0AAW2KYK3</accession>
<evidence type="ECO:0000256" key="1">
    <source>
        <dbReference type="ARBA" id="ARBA00022679"/>
    </source>
</evidence>
<evidence type="ECO:0000256" key="5">
    <source>
        <dbReference type="ARBA" id="ARBA00022801"/>
    </source>
</evidence>
<comment type="caution">
    <text evidence="9">The sequence shown here is derived from an EMBL/GenBank/DDBJ whole genome shotgun (WGS) entry which is preliminary data.</text>
</comment>
<dbReference type="InterPro" id="IPR012337">
    <property type="entry name" value="RNaseH-like_sf"/>
</dbReference>
<evidence type="ECO:0000259" key="8">
    <source>
        <dbReference type="Pfam" id="PF17917"/>
    </source>
</evidence>
<keyword evidence="5" id="KW-0378">Hydrolase</keyword>
<organism evidence="9">
    <name type="scientific">Sesamum radiatum</name>
    <name type="common">Black benniseed</name>
    <dbReference type="NCBI Taxonomy" id="300843"/>
    <lineage>
        <taxon>Eukaryota</taxon>
        <taxon>Viridiplantae</taxon>
        <taxon>Streptophyta</taxon>
        <taxon>Embryophyta</taxon>
        <taxon>Tracheophyta</taxon>
        <taxon>Spermatophyta</taxon>
        <taxon>Magnoliopsida</taxon>
        <taxon>eudicotyledons</taxon>
        <taxon>Gunneridae</taxon>
        <taxon>Pentapetalae</taxon>
        <taxon>asterids</taxon>
        <taxon>lamiids</taxon>
        <taxon>Lamiales</taxon>
        <taxon>Pedaliaceae</taxon>
        <taxon>Sesamum</taxon>
    </lineage>
</organism>
<evidence type="ECO:0000313" key="9">
    <source>
        <dbReference type="EMBL" id="KAL0312151.1"/>
    </source>
</evidence>
<evidence type="ECO:0000256" key="2">
    <source>
        <dbReference type="ARBA" id="ARBA00022695"/>
    </source>
</evidence>
<dbReference type="AlphaFoldDB" id="A0AAW2KYK3"/>
<keyword evidence="4" id="KW-0255">Endonuclease</keyword>
<keyword evidence="6" id="KW-0695">RNA-directed DNA polymerase</keyword>
<dbReference type="SUPFAM" id="SSF53098">
    <property type="entry name" value="Ribonuclease H-like"/>
    <property type="match status" value="1"/>
</dbReference>
<evidence type="ECO:0000256" key="7">
    <source>
        <dbReference type="SAM" id="MobiDB-lite"/>
    </source>
</evidence>
<dbReference type="InterPro" id="IPR043502">
    <property type="entry name" value="DNA/RNA_pol_sf"/>
</dbReference>
<evidence type="ECO:0000256" key="4">
    <source>
        <dbReference type="ARBA" id="ARBA00022759"/>
    </source>
</evidence>
<dbReference type="Gene3D" id="3.10.20.370">
    <property type="match status" value="1"/>
</dbReference>
<dbReference type="GO" id="GO:0003964">
    <property type="term" value="F:RNA-directed DNA polymerase activity"/>
    <property type="evidence" value="ECO:0007669"/>
    <property type="project" value="UniProtKB-KW"/>
</dbReference>